<protein>
    <submittedName>
        <fullName evidence="10">Type II secretion system F family protein</fullName>
    </submittedName>
</protein>
<dbReference type="FunFam" id="1.20.81.30:FF:000001">
    <property type="entry name" value="Type II secretion system protein F"/>
    <property type="match status" value="1"/>
</dbReference>
<keyword evidence="7 8" id="KW-0472">Membrane</keyword>
<reference evidence="10" key="1">
    <citation type="submission" date="2020-10" db="EMBL/GenBank/DDBJ databases">
        <authorList>
            <person name="Gilroy R."/>
        </authorList>
    </citation>
    <scope>NUCLEOTIDE SEQUENCE</scope>
    <source>
        <strain evidence="10">E3-2379</strain>
    </source>
</reference>
<dbReference type="PANTHER" id="PTHR30012:SF0">
    <property type="entry name" value="TYPE II SECRETION SYSTEM PROTEIN F-RELATED"/>
    <property type="match status" value="1"/>
</dbReference>
<keyword evidence="3" id="KW-1003">Cell membrane</keyword>
<dbReference type="EMBL" id="JADIML010000198">
    <property type="protein sequence ID" value="MBO8463707.1"/>
    <property type="molecule type" value="Genomic_DNA"/>
</dbReference>
<dbReference type="PRINTS" id="PR00812">
    <property type="entry name" value="BCTERIALGSPF"/>
</dbReference>
<evidence type="ECO:0000256" key="4">
    <source>
        <dbReference type="ARBA" id="ARBA00022519"/>
    </source>
</evidence>
<feature type="transmembrane region" description="Helical" evidence="8">
    <location>
        <begin position="163"/>
        <end position="185"/>
    </location>
</feature>
<evidence type="ECO:0000259" key="9">
    <source>
        <dbReference type="Pfam" id="PF00482"/>
    </source>
</evidence>
<evidence type="ECO:0000313" key="10">
    <source>
        <dbReference type="EMBL" id="MBO8463707.1"/>
    </source>
</evidence>
<evidence type="ECO:0000256" key="6">
    <source>
        <dbReference type="ARBA" id="ARBA00022989"/>
    </source>
</evidence>
<dbReference type="GO" id="GO:0005886">
    <property type="term" value="C:plasma membrane"/>
    <property type="evidence" value="ECO:0007669"/>
    <property type="project" value="UniProtKB-SubCell"/>
</dbReference>
<proteinExistence type="inferred from homology"/>
<reference evidence="10" key="2">
    <citation type="journal article" date="2021" name="PeerJ">
        <title>Extensive microbial diversity within the chicken gut microbiome revealed by metagenomics and culture.</title>
        <authorList>
            <person name="Gilroy R."/>
            <person name="Ravi A."/>
            <person name="Getino M."/>
            <person name="Pursley I."/>
            <person name="Horton D.L."/>
            <person name="Alikhan N.F."/>
            <person name="Baker D."/>
            <person name="Gharbi K."/>
            <person name="Hall N."/>
            <person name="Watson M."/>
            <person name="Adriaenssens E.M."/>
            <person name="Foster-Nyarko E."/>
            <person name="Jarju S."/>
            <person name="Secka A."/>
            <person name="Antonio M."/>
            <person name="Oren A."/>
            <person name="Chaudhuri R.R."/>
            <person name="La Ragione R."/>
            <person name="Hildebrand F."/>
            <person name="Pallen M.J."/>
        </authorList>
    </citation>
    <scope>NUCLEOTIDE SEQUENCE</scope>
    <source>
        <strain evidence="10">E3-2379</strain>
    </source>
</reference>
<name>A0A9D9I188_9FIRM</name>
<dbReference type="Pfam" id="PF00482">
    <property type="entry name" value="T2SSF"/>
    <property type="match status" value="2"/>
</dbReference>
<keyword evidence="4" id="KW-0997">Cell inner membrane</keyword>
<dbReference type="Gene3D" id="1.20.81.30">
    <property type="entry name" value="Type II secretion system (T2SS), domain F"/>
    <property type="match status" value="2"/>
</dbReference>
<evidence type="ECO:0000256" key="3">
    <source>
        <dbReference type="ARBA" id="ARBA00022475"/>
    </source>
</evidence>
<keyword evidence="5 8" id="KW-0812">Transmembrane</keyword>
<comment type="caution">
    <text evidence="10">The sequence shown here is derived from an EMBL/GenBank/DDBJ whole genome shotgun (WGS) entry which is preliminary data.</text>
</comment>
<evidence type="ECO:0000256" key="2">
    <source>
        <dbReference type="ARBA" id="ARBA00005745"/>
    </source>
</evidence>
<dbReference type="InterPro" id="IPR018076">
    <property type="entry name" value="T2SS_GspF_dom"/>
</dbReference>
<sequence>MKKTQPFTDLTLSKFCLQTSMLLKSATPLSEGFLLMAKNSKNQSHANTLKEMAKQIEKGIPFYQAMEESSCFPSYVVHMTRLGENTGTLDSTMEKLSEYYEQEYYTKENLRRAITSPTIMLFMLMTILFVLFTKVMPLFSSVYNELGATVPKIATIAIKTGGFLSGFALLLSFVLLLLFLFIWLYSRRQKENTLFYKLLSFIKKHSSISTMIALHRFCSVMSTAYPCGVDLVSACTLAKSVVDHSEVQDKIEQCAYELEQGKSFAEAVQHAELFMDFDLQLVLTGAKTGQLEASLTHLDEEFNIRTYDAIQSLISRLEPAIVMILAVSTGFILLSVMLPLVGVLSSIG</sequence>
<evidence type="ECO:0000256" key="1">
    <source>
        <dbReference type="ARBA" id="ARBA00004429"/>
    </source>
</evidence>
<accession>A0A9D9I188</accession>
<dbReference type="Proteomes" id="UP000823618">
    <property type="component" value="Unassembled WGS sequence"/>
</dbReference>
<dbReference type="PANTHER" id="PTHR30012">
    <property type="entry name" value="GENERAL SECRETION PATHWAY PROTEIN"/>
    <property type="match status" value="1"/>
</dbReference>
<dbReference type="InterPro" id="IPR042094">
    <property type="entry name" value="T2SS_GspF_sf"/>
</dbReference>
<keyword evidence="6 8" id="KW-1133">Transmembrane helix</keyword>
<feature type="domain" description="Type II secretion system protein GspF" evidence="9">
    <location>
        <begin position="15"/>
        <end position="137"/>
    </location>
</feature>
<evidence type="ECO:0000256" key="8">
    <source>
        <dbReference type="SAM" id="Phobius"/>
    </source>
</evidence>
<comment type="subcellular location">
    <subcellularLocation>
        <location evidence="1">Cell inner membrane</location>
        <topology evidence="1">Multi-pass membrane protein</topology>
    </subcellularLocation>
</comment>
<feature type="transmembrane region" description="Helical" evidence="8">
    <location>
        <begin position="119"/>
        <end position="143"/>
    </location>
</feature>
<organism evidence="10 11">
    <name type="scientific">Candidatus Scybalomonas excrementavium</name>
    <dbReference type="NCBI Taxonomy" id="2840943"/>
    <lineage>
        <taxon>Bacteria</taxon>
        <taxon>Bacillati</taxon>
        <taxon>Bacillota</taxon>
        <taxon>Clostridia</taxon>
        <taxon>Lachnospirales</taxon>
        <taxon>Lachnospiraceae</taxon>
        <taxon>Lachnospiraceae incertae sedis</taxon>
        <taxon>Candidatus Scybalomonas</taxon>
    </lineage>
</organism>
<dbReference type="AlphaFoldDB" id="A0A9D9I188"/>
<gene>
    <name evidence="10" type="ORF">IAC13_07245</name>
</gene>
<evidence type="ECO:0000256" key="7">
    <source>
        <dbReference type="ARBA" id="ARBA00023136"/>
    </source>
</evidence>
<evidence type="ECO:0000313" key="11">
    <source>
        <dbReference type="Proteomes" id="UP000823618"/>
    </source>
</evidence>
<feature type="transmembrane region" description="Helical" evidence="8">
    <location>
        <begin position="320"/>
        <end position="347"/>
    </location>
</feature>
<evidence type="ECO:0000256" key="5">
    <source>
        <dbReference type="ARBA" id="ARBA00022692"/>
    </source>
</evidence>
<dbReference type="InterPro" id="IPR003004">
    <property type="entry name" value="GspF/PilC"/>
</dbReference>
<feature type="domain" description="Type II secretion system protein GspF" evidence="9">
    <location>
        <begin position="217"/>
        <end position="339"/>
    </location>
</feature>
<comment type="similarity">
    <text evidence="2">Belongs to the GSP F family.</text>
</comment>